<dbReference type="GO" id="GO:0005524">
    <property type="term" value="F:ATP binding"/>
    <property type="evidence" value="ECO:0007669"/>
    <property type="project" value="UniProtKB-KW"/>
</dbReference>
<keyword evidence="3" id="KW-1003">Cell membrane</keyword>
<dbReference type="PRINTS" id="PR00119">
    <property type="entry name" value="CATATPASE"/>
</dbReference>
<dbReference type="EMBL" id="VUOB01000024">
    <property type="protein sequence ID" value="KAA2261834.1"/>
    <property type="molecule type" value="Genomic_DNA"/>
</dbReference>
<evidence type="ECO:0000256" key="8">
    <source>
        <dbReference type="ARBA" id="ARBA00022989"/>
    </source>
</evidence>
<feature type="domain" description="Cation-transporting P-type ATPase N-terminal" evidence="13">
    <location>
        <begin position="15"/>
        <end position="84"/>
    </location>
</feature>
<dbReference type="SFLD" id="SFLDF00027">
    <property type="entry name" value="p-type_atpase"/>
    <property type="match status" value="1"/>
</dbReference>
<name>A0A5B2XFD1_9PSEU</name>
<dbReference type="InterPro" id="IPR006068">
    <property type="entry name" value="ATPase_P-typ_cation-transptr_C"/>
</dbReference>
<dbReference type="InterPro" id="IPR050510">
    <property type="entry name" value="Cation_transp_ATPase_P-type"/>
</dbReference>
<dbReference type="GO" id="GO:0005886">
    <property type="term" value="C:plasma membrane"/>
    <property type="evidence" value="ECO:0007669"/>
    <property type="project" value="UniProtKB-SubCell"/>
</dbReference>
<reference evidence="14 15" key="1">
    <citation type="submission" date="2019-09" db="EMBL/GenBank/DDBJ databases">
        <title>Goodfellowia gen. nov., a new genus of the Pseudonocardineae related to Actinoalloteichus, containing Goodfellowia coeruleoviolacea gen. nov., comb. nov. gen. nov., comb. nov.</title>
        <authorList>
            <person name="Labeda D."/>
        </authorList>
    </citation>
    <scope>NUCLEOTIDE SEQUENCE [LARGE SCALE GENOMIC DNA]</scope>
    <source>
        <strain evidence="14 15">AN110305</strain>
    </source>
</reference>
<sequence length="833" mass="87798">MTATTLDTEDANPRDPATRPLRDLRTDPDGLSAREAALRLKVHGSNELPQRGGRRWWRELVRQFTHPLALLLWLAAALAVATGTTQLGAAIIAVIILNALLAFAQEQQAEHAVAALGEYLPQRAWVVRDGHRQEIPARDLVRGDVLVIEEGERVSADARLLEGSLELDMSALTGESAPVLRAADAVDDATRPLDSPVLVFSGTVCTGGTARAVVHATGAHTELGRIAALSARVHVEQSPLERQVRRVAWLIAAIAAGAAVAFLPMGLAAGLSLGAAFVFAIGLLVANVPEGLLPTITLALAVGVRAMARRGAVVKRLSAVETLGAATVICTDKTGTLTANEMRVVATRTGTGRRAADGSVALLELAAAAARCGTAELDGPGDPTELALLRFARDLGIETTPEQRDRDRVALHRFDPHLKRMSTVDLMAPGTRVHTKGAPEVLLPLCTSVLDPASGERDLDPACRSMVSHAVDELTAQGLRVLAFARKPWAESTPPDRGEAERDLCLLGLVGLLDPPRPEVAAAVADCHKAGIRVHVVTGDNGRTAAEIARQVGIGADLVVDGDELDAMPDRALDELLAGPQEIVFSRAALEAKLRIAEVLRHNGHTVAMTGDGVNDAPALRRADIGVAMGVGGTDVAREAATVVLTDDSFATITAGVEEGRRVFDNVRKFVLYIFVHAVPEVVPFLVFALSGGMIPPPLGVLQILAIDLGTDTLPALALGREPAEPGLMAKPPRPRRQGVITGRLLLRAWGLMGTVSAALVLAAFFAVLWSAGWHPGDPVEESAPLHHAYLQATTATFLGIVACQIGSAFAARTEWSPLRAIGLTGNRFLLGG</sequence>
<dbReference type="Pfam" id="PF00122">
    <property type="entry name" value="E1-E2_ATPase"/>
    <property type="match status" value="1"/>
</dbReference>
<dbReference type="PROSITE" id="PS00154">
    <property type="entry name" value="ATPASE_E1_E2"/>
    <property type="match status" value="1"/>
</dbReference>
<feature type="non-terminal residue" evidence="14">
    <location>
        <position position="833"/>
    </location>
</feature>
<evidence type="ECO:0000256" key="6">
    <source>
        <dbReference type="ARBA" id="ARBA00022840"/>
    </source>
</evidence>
<dbReference type="Gene3D" id="3.40.50.1000">
    <property type="entry name" value="HAD superfamily/HAD-like"/>
    <property type="match status" value="1"/>
</dbReference>
<dbReference type="Pfam" id="PF13246">
    <property type="entry name" value="Cation_ATPase"/>
    <property type="match status" value="1"/>
</dbReference>
<dbReference type="Pfam" id="PF00690">
    <property type="entry name" value="Cation_ATPase_N"/>
    <property type="match status" value="1"/>
</dbReference>
<dbReference type="SUPFAM" id="SSF81665">
    <property type="entry name" value="Calcium ATPase, transmembrane domain M"/>
    <property type="match status" value="1"/>
</dbReference>
<dbReference type="PRINTS" id="PR00120">
    <property type="entry name" value="HATPASE"/>
</dbReference>
<evidence type="ECO:0000256" key="7">
    <source>
        <dbReference type="ARBA" id="ARBA00022967"/>
    </source>
</evidence>
<feature type="transmembrane region" description="Helical" evidence="12">
    <location>
        <begin position="745"/>
        <end position="770"/>
    </location>
</feature>
<reference evidence="14 15" key="2">
    <citation type="submission" date="2019-09" db="EMBL/GenBank/DDBJ databases">
        <authorList>
            <person name="Jin C."/>
        </authorList>
    </citation>
    <scope>NUCLEOTIDE SEQUENCE [LARGE SCALE GENOMIC DNA]</scope>
    <source>
        <strain evidence="14 15">AN110305</strain>
    </source>
</reference>
<keyword evidence="7" id="KW-1278">Translocase</keyword>
<comment type="similarity">
    <text evidence="2">Belongs to the cation transport ATPase (P-type) (TC 3.A.3) family. Type IIA subfamily.</text>
</comment>
<evidence type="ECO:0000256" key="1">
    <source>
        <dbReference type="ARBA" id="ARBA00004651"/>
    </source>
</evidence>
<dbReference type="InterPro" id="IPR023299">
    <property type="entry name" value="ATPase_P-typ_cyto_dom_N"/>
</dbReference>
<dbReference type="SFLD" id="SFLDG00002">
    <property type="entry name" value="C1.7:_P-type_atpase_like"/>
    <property type="match status" value="1"/>
</dbReference>
<dbReference type="Gene3D" id="1.20.1110.10">
    <property type="entry name" value="Calcium-transporting ATPase, transmembrane domain"/>
    <property type="match status" value="1"/>
</dbReference>
<dbReference type="SUPFAM" id="SSF56784">
    <property type="entry name" value="HAD-like"/>
    <property type="match status" value="1"/>
</dbReference>
<evidence type="ECO:0000256" key="9">
    <source>
        <dbReference type="ARBA" id="ARBA00023136"/>
    </source>
</evidence>
<dbReference type="PANTHER" id="PTHR43294">
    <property type="entry name" value="SODIUM/POTASSIUM-TRANSPORTING ATPASE SUBUNIT ALPHA"/>
    <property type="match status" value="1"/>
</dbReference>
<keyword evidence="6" id="KW-0067">ATP-binding</keyword>
<dbReference type="RefSeq" id="WP_149850188.1">
    <property type="nucleotide sequence ID" value="NZ_VUOB01000024.1"/>
</dbReference>
<evidence type="ECO:0000256" key="4">
    <source>
        <dbReference type="ARBA" id="ARBA00022692"/>
    </source>
</evidence>
<comment type="caution">
    <text evidence="14">The sequence shown here is derived from an EMBL/GenBank/DDBJ whole genome shotgun (WGS) entry which is preliminary data.</text>
</comment>
<dbReference type="Gene3D" id="2.70.150.10">
    <property type="entry name" value="Calcium-transporting ATPase, cytoplasmic transduction domain A"/>
    <property type="match status" value="1"/>
</dbReference>
<dbReference type="Proteomes" id="UP000323454">
    <property type="component" value="Unassembled WGS sequence"/>
</dbReference>
<dbReference type="GO" id="GO:0016887">
    <property type="term" value="F:ATP hydrolysis activity"/>
    <property type="evidence" value="ECO:0007669"/>
    <property type="project" value="InterPro"/>
</dbReference>
<evidence type="ECO:0000313" key="14">
    <source>
        <dbReference type="EMBL" id="KAA2261834.1"/>
    </source>
</evidence>
<dbReference type="InterPro" id="IPR023298">
    <property type="entry name" value="ATPase_P-typ_TM_dom_sf"/>
</dbReference>
<comment type="subcellular location">
    <subcellularLocation>
        <location evidence="1">Cell membrane</location>
        <topology evidence="1">Multi-pass membrane protein</topology>
    </subcellularLocation>
</comment>
<protein>
    <submittedName>
        <fullName evidence="14">Cation-transporting P-type ATPase</fullName>
    </submittedName>
</protein>
<feature type="region of interest" description="Disordered" evidence="11">
    <location>
        <begin position="1"/>
        <end position="28"/>
    </location>
</feature>
<proteinExistence type="inferred from homology"/>
<dbReference type="InterPro" id="IPR018303">
    <property type="entry name" value="ATPase_P-typ_P_site"/>
</dbReference>
<gene>
    <name evidence="14" type="ORF">F0L68_15035</name>
</gene>
<evidence type="ECO:0000256" key="12">
    <source>
        <dbReference type="SAM" id="Phobius"/>
    </source>
</evidence>
<dbReference type="Gene3D" id="3.40.1110.10">
    <property type="entry name" value="Calcium-transporting ATPase, cytoplasmic domain N"/>
    <property type="match status" value="1"/>
</dbReference>
<dbReference type="SUPFAM" id="SSF81653">
    <property type="entry name" value="Calcium ATPase, transduction domain A"/>
    <property type="match status" value="1"/>
</dbReference>
<evidence type="ECO:0000256" key="5">
    <source>
        <dbReference type="ARBA" id="ARBA00022741"/>
    </source>
</evidence>
<dbReference type="NCBIfam" id="TIGR01494">
    <property type="entry name" value="ATPase_P-type"/>
    <property type="match status" value="2"/>
</dbReference>
<feature type="transmembrane region" description="Helical" evidence="12">
    <location>
        <begin position="64"/>
        <end position="81"/>
    </location>
</feature>
<dbReference type="Pfam" id="PF00689">
    <property type="entry name" value="Cation_ATPase_C"/>
    <property type="match status" value="1"/>
</dbReference>
<accession>A0A5B2XFD1</accession>
<dbReference type="InterPro" id="IPR004014">
    <property type="entry name" value="ATPase_P-typ_cation-transptr_N"/>
</dbReference>
<dbReference type="SUPFAM" id="SSF81660">
    <property type="entry name" value="Metal cation-transporting ATPase, ATP-binding domain N"/>
    <property type="match status" value="1"/>
</dbReference>
<feature type="transmembrane region" description="Helical" evidence="12">
    <location>
        <begin position="790"/>
        <end position="812"/>
    </location>
</feature>
<dbReference type="InterPro" id="IPR008250">
    <property type="entry name" value="ATPase_P-typ_transduc_dom_A_sf"/>
</dbReference>
<evidence type="ECO:0000259" key="13">
    <source>
        <dbReference type="SMART" id="SM00831"/>
    </source>
</evidence>
<dbReference type="InterPro" id="IPR023214">
    <property type="entry name" value="HAD_sf"/>
</dbReference>
<dbReference type="InterPro" id="IPR059000">
    <property type="entry name" value="ATPase_P-type_domA"/>
</dbReference>
<keyword evidence="9 12" id="KW-0472">Membrane</keyword>
<dbReference type="InterPro" id="IPR001757">
    <property type="entry name" value="P_typ_ATPase"/>
</dbReference>
<keyword evidence="15" id="KW-1185">Reference proteome</keyword>
<evidence type="ECO:0000313" key="15">
    <source>
        <dbReference type="Proteomes" id="UP000323454"/>
    </source>
</evidence>
<comment type="catalytic activity">
    <reaction evidence="10">
        <text>ATP + H2O = ADP + phosphate + H(+)</text>
        <dbReference type="Rhea" id="RHEA:13065"/>
        <dbReference type="ChEBI" id="CHEBI:15377"/>
        <dbReference type="ChEBI" id="CHEBI:15378"/>
        <dbReference type="ChEBI" id="CHEBI:30616"/>
        <dbReference type="ChEBI" id="CHEBI:43474"/>
        <dbReference type="ChEBI" id="CHEBI:456216"/>
    </reaction>
</comment>
<dbReference type="InterPro" id="IPR036412">
    <property type="entry name" value="HAD-like_sf"/>
</dbReference>
<evidence type="ECO:0000256" key="2">
    <source>
        <dbReference type="ARBA" id="ARBA00005675"/>
    </source>
</evidence>
<dbReference type="OrthoDB" id="9814270at2"/>
<dbReference type="SFLD" id="SFLDS00003">
    <property type="entry name" value="Haloacid_Dehalogenase"/>
    <property type="match status" value="1"/>
</dbReference>
<evidence type="ECO:0000256" key="3">
    <source>
        <dbReference type="ARBA" id="ARBA00022475"/>
    </source>
</evidence>
<dbReference type="SMART" id="SM00831">
    <property type="entry name" value="Cation_ATPase_N"/>
    <property type="match status" value="1"/>
</dbReference>
<organism evidence="14 15">
    <name type="scientific">Solihabitans fulvus</name>
    <dbReference type="NCBI Taxonomy" id="1892852"/>
    <lineage>
        <taxon>Bacteria</taxon>
        <taxon>Bacillati</taxon>
        <taxon>Actinomycetota</taxon>
        <taxon>Actinomycetes</taxon>
        <taxon>Pseudonocardiales</taxon>
        <taxon>Pseudonocardiaceae</taxon>
        <taxon>Solihabitans</taxon>
    </lineage>
</organism>
<dbReference type="PANTHER" id="PTHR43294:SF21">
    <property type="entry name" value="CATION TRANSPORTING ATPASE"/>
    <property type="match status" value="1"/>
</dbReference>
<keyword evidence="5" id="KW-0547">Nucleotide-binding</keyword>
<feature type="transmembrane region" description="Helical" evidence="12">
    <location>
        <begin position="87"/>
        <end position="104"/>
    </location>
</feature>
<dbReference type="AlphaFoldDB" id="A0A5B2XFD1"/>
<feature type="transmembrane region" description="Helical" evidence="12">
    <location>
        <begin position="247"/>
        <end position="279"/>
    </location>
</feature>
<evidence type="ECO:0000256" key="10">
    <source>
        <dbReference type="ARBA" id="ARBA00049360"/>
    </source>
</evidence>
<keyword evidence="4 12" id="KW-0812">Transmembrane</keyword>
<evidence type="ECO:0000256" key="11">
    <source>
        <dbReference type="SAM" id="MobiDB-lite"/>
    </source>
</evidence>
<feature type="compositionally biased region" description="Basic and acidic residues" evidence="11">
    <location>
        <begin position="11"/>
        <end position="28"/>
    </location>
</feature>
<keyword evidence="8 12" id="KW-1133">Transmembrane helix</keyword>
<dbReference type="InterPro" id="IPR044492">
    <property type="entry name" value="P_typ_ATPase_HD_dom"/>
</dbReference>